<dbReference type="CDD" id="cd09272">
    <property type="entry name" value="RNase_HI_RT_Ty1"/>
    <property type="match status" value="1"/>
</dbReference>
<accession>A0AA89BFR9</accession>
<dbReference type="GO" id="GO:0071555">
    <property type="term" value="P:cell wall organization"/>
    <property type="evidence" value="ECO:0007669"/>
    <property type="project" value="UniProtKB-KW"/>
</dbReference>
<evidence type="ECO:0000256" key="2">
    <source>
        <dbReference type="ARBA" id="ARBA00008834"/>
    </source>
</evidence>
<dbReference type="Pfam" id="PF00295">
    <property type="entry name" value="Glyco_hydro_28"/>
    <property type="match status" value="1"/>
</dbReference>
<dbReference type="GO" id="GO:0004650">
    <property type="term" value="F:polygalacturonase activity"/>
    <property type="evidence" value="ECO:0007669"/>
    <property type="project" value="InterPro"/>
</dbReference>
<dbReference type="PROSITE" id="PS00502">
    <property type="entry name" value="POLYGALACTURONASE"/>
    <property type="match status" value="1"/>
</dbReference>
<protein>
    <recommendedName>
        <fullName evidence="10">Reverse transcriptase Ty1/copia-type domain-containing protein</fullName>
    </recommendedName>
</protein>
<keyword evidence="6 9" id="KW-0326">Glycosidase</keyword>
<dbReference type="PANTHER" id="PTHR31375">
    <property type="match status" value="1"/>
</dbReference>
<sequence>MYTSDDCISIQTGCSNVYVRDVNCGPGHGISIGSLGKDGTKACVSNVTVRDVIMHNTMNGVRIKTWQKQMQEPNSCRGYISGITYEKIRGTYTVKPVYLACSDSLPCTGVTLNSIKLEPMQEGYHLYDPFCWQTFGELLSPTLPPVSCLQLGKPPSNHIQNDHEAYSTTPTSSVNKRFQKLLSRKFDMKDLGSAKKILSMEIHRDRNAGKLWVTMKSYVEKVLERFSMLNAKPVSTPLGAHFQLSSQLCPSTEEDIEYMSRVLYANTVGYRMYAMVCTRPDISHAVSMVSRYMGNPGKKHGDAVKWIFRHLAGSTNFGIMFDHDGAKGEVSGFVDSDYAGDLDSRRSTTGYIFTFYGGPICWKSVLQSTTTLSTTEAEYMALTEAAKEAL</sequence>
<keyword evidence="5 9" id="KW-0378">Hydrolase</keyword>
<reference evidence="11" key="1">
    <citation type="submission" date="2022-12" db="EMBL/GenBank/DDBJ databases">
        <title>Draft genome assemblies for two species of Escallonia (Escalloniales).</title>
        <authorList>
            <person name="Chanderbali A."/>
            <person name="Dervinis C."/>
            <person name="Anghel I."/>
            <person name="Soltis D."/>
            <person name="Soltis P."/>
            <person name="Zapata F."/>
        </authorList>
    </citation>
    <scope>NUCLEOTIDE SEQUENCE</scope>
    <source>
        <strain evidence="11">UCBG64.0493</strain>
        <tissue evidence="11">Leaf</tissue>
    </source>
</reference>
<evidence type="ECO:0000259" key="10">
    <source>
        <dbReference type="Pfam" id="PF07727"/>
    </source>
</evidence>
<comment type="caution">
    <text evidence="11">The sequence shown here is derived from an EMBL/GenBank/DDBJ whole genome shotgun (WGS) entry which is preliminary data.</text>
</comment>
<evidence type="ECO:0000256" key="1">
    <source>
        <dbReference type="ARBA" id="ARBA00004191"/>
    </source>
</evidence>
<proteinExistence type="inferred from homology"/>
<evidence type="ECO:0000313" key="12">
    <source>
        <dbReference type="Proteomes" id="UP001188597"/>
    </source>
</evidence>
<comment type="similarity">
    <text evidence="2 9">Belongs to the glycosyl hydrolase 28 family.</text>
</comment>
<feature type="active site" evidence="8">
    <location>
        <position position="28"/>
    </location>
</feature>
<dbReference type="InterPro" id="IPR000743">
    <property type="entry name" value="Glyco_hydro_28"/>
</dbReference>
<keyword evidence="12" id="KW-1185">Reference proteome</keyword>
<evidence type="ECO:0000256" key="9">
    <source>
        <dbReference type="RuleBase" id="RU361169"/>
    </source>
</evidence>
<keyword evidence="7" id="KW-0961">Cell wall biogenesis/degradation</keyword>
<evidence type="ECO:0000256" key="7">
    <source>
        <dbReference type="ARBA" id="ARBA00023316"/>
    </source>
</evidence>
<gene>
    <name evidence="11" type="ORF">RJ639_037550</name>
</gene>
<dbReference type="InterPro" id="IPR012334">
    <property type="entry name" value="Pectin_lyas_fold"/>
</dbReference>
<dbReference type="GO" id="GO:0005975">
    <property type="term" value="P:carbohydrate metabolic process"/>
    <property type="evidence" value="ECO:0007669"/>
    <property type="project" value="InterPro"/>
</dbReference>
<evidence type="ECO:0000256" key="5">
    <source>
        <dbReference type="ARBA" id="ARBA00022801"/>
    </source>
</evidence>
<dbReference type="AlphaFoldDB" id="A0AA89BFR9"/>
<dbReference type="EMBL" id="JAVXUP010000340">
    <property type="protein sequence ID" value="KAK3030421.1"/>
    <property type="molecule type" value="Genomic_DNA"/>
</dbReference>
<dbReference type="SUPFAM" id="SSF51126">
    <property type="entry name" value="Pectin lyase-like"/>
    <property type="match status" value="1"/>
</dbReference>
<feature type="domain" description="Reverse transcriptase Ty1/copia-type" evidence="10">
    <location>
        <begin position="175"/>
        <end position="238"/>
    </location>
</feature>
<dbReference type="InterPro" id="IPR013103">
    <property type="entry name" value="RVT_2"/>
</dbReference>
<dbReference type="Proteomes" id="UP001188597">
    <property type="component" value="Unassembled WGS sequence"/>
</dbReference>
<comment type="subcellular location">
    <subcellularLocation>
        <location evidence="1">Secreted</location>
        <location evidence="1">Cell wall</location>
    </subcellularLocation>
</comment>
<evidence type="ECO:0000256" key="6">
    <source>
        <dbReference type="ARBA" id="ARBA00023295"/>
    </source>
</evidence>
<evidence type="ECO:0000313" key="11">
    <source>
        <dbReference type="EMBL" id="KAK3030421.1"/>
    </source>
</evidence>
<dbReference type="InterPro" id="IPR011050">
    <property type="entry name" value="Pectin_lyase_fold/virulence"/>
</dbReference>
<name>A0AA89BFR9_9ASTE</name>
<keyword evidence="4" id="KW-0964">Secreted</keyword>
<organism evidence="11 12">
    <name type="scientific">Escallonia herrerae</name>
    <dbReference type="NCBI Taxonomy" id="1293975"/>
    <lineage>
        <taxon>Eukaryota</taxon>
        <taxon>Viridiplantae</taxon>
        <taxon>Streptophyta</taxon>
        <taxon>Embryophyta</taxon>
        <taxon>Tracheophyta</taxon>
        <taxon>Spermatophyta</taxon>
        <taxon>Magnoliopsida</taxon>
        <taxon>eudicotyledons</taxon>
        <taxon>Gunneridae</taxon>
        <taxon>Pentapetalae</taxon>
        <taxon>asterids</taxon>
        <taxon>campanulids</taxon>
        <taxon>Escalloniales</taxon>
        <taxon>Escalloniaceae</taxon>
        <taxon>Escallonia</taxon>
    </lineage>
</organism>
<keyword evidence="3" id="KW-0134">Cell wall</keyword>
<evidence type="ECO:0000256" key="4">
    <source>
        <dbReference type="ARBA" id="ARBA00022525"/>
    </source>
</evidence>
<dbReference type="Pfam" id="PF07727">
    <property type="entry name" value="RVT_2"/>
    <property type="match status" value="1"/>
</dbReference>
<dbReference type="Gene3D" id="2.160.20.10">
    <property type="entry name" value="Single-stranded right-handed beta-helix, Pectin lyase-like"/>
    <property type="match status" value="1"/>
</dbReference>
<evidence type="ECO:0000256" key="3">
    <source>
        <dbReference type="ARBA" id="ARBA00022512"/>
    </source>
</evidence>
<evidence type="ECO:0000256" key="8">
    <source>
        <dbReference type="PROSITE-ProRule" id="PRU10052"/>
    </source>
</evidence>